<dbReference type="AlphaFoldDB" id="A0A0P9UKI6"/>
<gene>
    <name evidence="1" type="ORF">ALO64_04740</name>
</gene>
<comment type="caution">
    <text evidence="1">The sequence shown here is derived from an EMBL/GenBank/DDBJ whole genome shotgun (WGS) entry which is preliminary data.</text>
</comment>
<reference evidence="1 2" key="1">
    <citation type="submission" date="2015-09" db="EMBL/GenBank/DDBJ databases">
        <title>Genome announcement of multiple Pseudomonas syringae strains.</title>
        <authorList>
            <person name="Thakur S."/>
            <person name="Wang P.W."/>
            <person name="Gong Y."/>
            <person name="Weir B.S."/>
            <person name="Guttman D.S."/>
        </authorList>
    </citation>
    <scope>NUCLEOTIDE SEQUENCE [LARGE SCALE GENOMIC DNA]</scope>
    <source>
        <strain evidence="1 2">ICMP6289</strain>
    </source>
</reference>
<dbReference type="PATRIC" id="fig|86176.4.peg.408"/>
<dbReference type="EMBL" id="LJQT01000499">
    <property type="protein sequence ID" value="KPX78526.1"/>
    <property type="molecule type" value="Genomic_DNA"/>
</dbReference>
<name>A0A0P9UKI6_9PSED</name>
<accession>A0A0P9UKI6</accession>
<dbReference type="GO" id="GO:0016740">
    <property type="term" value="F:transferase activity"/>
    <property type="evidence" value="ECO:0007669"/>
    <property type="project" value="UniProtKB-KW"/>
</dbReference>
<organism evidence="1 2">
    <name type="scientific">Pseudomonas meliae</name>
    <dbReference type="NCBI Taxonomy" id="86176"/>
    <lineage>
        <taxon>Bacteria</taxon>
        <taxon>Pseudomonadati</taxon>
        <taxon>Pseudomonadota</taxon>
        <taxon>Gammaproteobacteria</taxon>
        <taxon>Pseudomonadales</taxon>
        <taxon>Pseudomonadaceae</taxon>
        <taxon>Pseudomonas</taxon>
    </lineage>
</organism>
<protein>
    <submittedName>
        <fullName evidence="1">Serine acetyltransferase</fullName>
    </submittedName>
</protein>
<dbReference type="Proteomes" id="UP000050455">
    <property type="component" value="Unassembled WGS sequence"/>
</dbReference>
<proteinExistence type="predicted"/>
<keyword evidence="2" id="KW-1185">Reference proteome</keyword>
<dbReference type="InterPro" id="IPR011004">
    <property type="entry name" value="Trimer_LpxA-like_sf"/>
</dbReference>
<evidence type="ECO:0000313" key="1">
    <source>
        <dbReference type="EMBL" id="KPX78526.1"/>
    </source>
</evidence>
<keyword evidence="1" id="KW-0808">Transferase</keyword>
<sequence>MAANSVVLKAVAAETVVAGTPAKVVGNAPAFLATFTTKSKG</sequence>
<dbReference type="Gene3D" id="2.160.10.10">
    <property type="entry name" value="Hexapeptide repeat proteins"/>
    <property type="match status" value="1"/>
</dbReference>
<dbReference type="SUPFAM" id="SSF51161">
    <property type="entry name" value="Trimeric LpxA-like enzymes"/>
    <property type="match status" value="1"/>
</dbReference>
<evidence type="ECO:0000313" key="2">
    <source>
        <dbReference type="Proteomes" id="UP000050455"/>
    </source>
</evidence>